<proteinExistence type="predicted"/>
<organism evidence="1 2">
    <name type="scientific">Inquilinus ginsengisoli</name>
    <dbReference type="NCBI Taxonomy" id="363840"/>
    <lineage>
        <taxon>Bacteria</taxon>
        <taxon>Pseudomonadati</taxon>
        <taxon>Pseudomonadota</taxon>
        <taxon>Alphaproteobacteria</taxon>
        <taxon>Rhodospirillales</taxon>
        <taxon>Rhodospirillaceae</taxon>
        <taxon>Inquilinus</taxon>
    </lineage>
</organism>
<reference evidence="1 2" key="1">
    <citation type="submission" date="2023-07" db="EMBL/GenBank/DDBJ databases">
        <title>Sorghum-associated microbial communities from plants grown in Nebraska, USA.</title>
        <authorList>
            <person name="Schachtman D."/>
        </authorList>
    </citation>
    <scope>NUCLEOTIDE SEQUENCE [LARGE SCALE GENOMIC DNA]</scope>
    <source>
        <strain evidence="1 2">584</strain>
    </source>
</reference>
<comment type="caution">
    <text evidence="1">The sequence shown here is derived from an EMBL/GenBank/DDBJ whole genome shotgun (WGS) entry which is preliminary data.</text>
</comment>
<keyword evidence="2" id="KW-1185">Reference proteome</keyword>
<name>A0ABU1JQI8_9PROT</name>
<sequence>MSSANAQISVNMTTHNYTVGGSNYIAYRIGDYANSPHNPGEPVSDGTANNPDTFFDVINRYNENPTIVRQQMTTMCANGQRKIGLMLWFRPFNQVWDVNLPYFGNISNSAGGALREPVSSNLAAVVKIISDLRRDTGAPCFDELQFRFAPKNAANPIGWSAWNEAQYAENWNLMLSTRSIVERNARSSLVRYYDLGAELGGVYGDDPAFLCSGCSGSVSTERYLRTLWQQYYSTFGVSDTYGFSIATAPNRMWKMMRIYDLVGVRPSQWALDVYSNTDFRYALNDLVANAGMSRSILLQETFSESLDFVSGLFESAAASGIKVRTVMQWPLSKTHNDATTTPLGHAHYSSDYPETYVYKPKPRISSGGLGCSDSKCAWLIGYNFGPNCQVGLYRYDWTRLPDPAGITCTTSQVTFIIPGEAYQNGDPGIRVAVTNEFGLWNDPYYISIR</sequence>
<dbReference type="Proteomes" id="UP001262410">
    <property type="component" value="Unassembled WGS sequence"/>
</dbReference>
<dbReference type="RefSeq" id="WP_309795659.1">
    <property type="nucleotide sequence ID" value="NZ_JAVDPW010000005.1"/>
</dbReference>
<evidence type="ECO:0000313" key="1">
    <source>
        <dbReference type="EMBL" id="MDR6290885.1"/>
    </source>
</evidence>
<gene>
    <name evidence="1" type="ORF">E9232_003411</name>
</gene>
<dbReference type="EMBL" id="JAVDPW010000005">
    <property type="protein sequence ID" value="MDR6290885.1"/>
    <property type="molecule type" value="Genomic_DNA"/>
</dbReference>
<accession>A0ABU1JQI8</accession>
<protein>
    <submittedName>
        <fullName evidence="1">Uncharacterized protein</fullName>
    </submittedName>
</protein>
<evidence type="ECO:0000313" key="2">
    <source>
        <dbReference type="Proteomes" id="UP001262410"/>
    </source>
</evidence>